<dbReference type="RefSeq" id="WP_106294611.1">
    <property type="nucleotide sequence ID" value="NZ_PVTH01000010.1"/>
</dbReference>
<dbReference type="InterPro" id="IPR036188">
    <property type="entry name" value="FAD/NAD-bd_sf"/>
</dbReference>
<feature type="transmembrane region" description="Helical" evidence="9">
    <location>
        <begin position="374"/>
        <end position="394"/>
    </location>
</feature>
<reference evidence="12 13" key="1">
    <citation type="submission" date="2018-03" db="EMBL/GenBank/DDBJ databases">
        <title>Genomic Encyclopedia of Type Strains, Phase III (KMG-III): the genomes of soil and plant-associated and newly described type strains.</title>
        <authorList>
            <person name="Whitman W."/>
        </authorList>
    </citation>
    <scope>NUCLEOTIDE SEQUENCE [LARGE SCALE GENOMIC DNA]</scope>
    <source>
        <strain evidence="12 13">CGMCC 1.9313</strain>
    </source>
</reference>
<sequence length="454" mass="50084">MDIPLTTGKQRRVVIVGAGFAGLKLARTLPPQHFQVVLLDRNNYHQFQPLLYQVATAGLEPSSISFPLRKIFQKSSNVFLRVAEVMEVIADKREIDTCIGRISYDYLVLAHGAETNFLGNSNLQHYGYPMKSVSDALLIRNTLLQNYEHALTSKNEEERNALLNVVIVGGGPTGVELAGAVAEMKNKLLPKDYPEIDFGSMRIYLLEAGKRVLGGLGNPSSDKVKMYLGKLGVDVKTETVVKDYDGQTVSLENGTAIQSRCLIWAAGVKGVAMSGIPKQSVLPNNRILVDDYNRVKDMDGVFAIGDIAAMAAMEYQKGHPQVAPVAIQQATLLAKNLLSGLLNKPMKAFVYEDKGSMATVGRNLAVAEMGRMRLSGFIAWVAWMLVHLMSVIGLKNRVFILINWMWQYVTYDQSLRLIIKPAQKAPAQQKKSSQAEALVVPEMRGSHCYMSGLR</sequence>
<dbReference type="Pfam" id="PF22366">
    <property type="entry name" value="NDH2_C"/>
    <property type="match status" value="1"/>
</dbReference>
<evidence type="ECO:0000256" key="8">
    <source>
        <dbReference type="ARBA" id="ARBA00047599"/>
    </source>
</evidence>
<evidence type="ECO:0000259" key="11">
    <source>
        <dbReference type="Pfam" id="PF22366"/>
    </source>
</evidence>
<keyword evidence="5" id="KW-0809">Transit peptide</keyword>
<name>A0A2T0TVY1_9SPHI</name>
<evidence type="ECO:0000256" key="2">
    <source>
        <dbReference type="ARBA" id="ARBA00012637"/>
    </source>
</evidence>
<dbReference type="InterPro" id="IPR045024">
    <property type="entry name" value="NDH-2"/>
</dbReference>
<evidence type="ECO:0000313" key="12">
    <source>
        <dbReference type="EMBL" id="PRY49862.1"/>
    </source>
</evidence>
<keyword evidence="13" id="KW-1185">Reference proteome</keyword>
<comment type="caution">
    <text evidence="12">The sequence shown here is derived from an EMBL/GenBank/DDBJ whole genome shotgun (WGS) entry which is preliminary data.</text>
</comment>
<keyword evidence="4" id="KW-0274">FAD</keyword>
<keyword evidence="9" id="KW-0472">Membrane</keyword>
<dbReference type="PRINTS" id="PR00368">
    <property type="entry name" value="FADPNR"/>
</dbReference>
<evidence type="ECO:0000256" key="3">
    <source>
        <dbReference type="ARBA" id="ARBA00022630"/>
    </source>
</evidence>
<dbReference type="PANTHER" id="PTHR43706:SF47">
    <property type="entry name" value="EXTERNAL NADH-UBIQUINONE OXIDOREDUCTASE 1, MITOCHONDRIAL-RELATED"/>
    <property type="match status" value="1"/>
</dbReference>
<dbReference type="Pfam" id="PF07992">
    <property type="entry name" value="Pyr_redox_2"/>
    <property type="match status" value="1"/>
</dbReference>
<evidence type="ECO:0000256" key="7">
    <source>
        <dbReference type="ARBA" id="ARBA00023027"/>
    </source>
</evidence>
<comment type="catalytic activity">
    <reaction evidence="8">
        <text>a quinone + NADH + H(+) = a quinol + NAD(+)</text>
        <dbReference type="Rhea" id="RHEA:46160"/>
        <dbReference type="ChEBI" id="CHEBI:15378"/>
        <dbReference type="ChEBI" id="CHEBI:24646"/>
        <dbReference type="ChEBI" id="CHEBI:57540"/>
        <dbReference type="ChEBI" id="CHEBI:57945"/>
        <dbReference type="ChEBI" id="CHEBI:132124"/>
        <dbReference type="EC" id="1.6.5.9"/>
    </reaction>
</comment>
<dbReference type="PRINTS" id="PR00411">
    <property type="entry name" value="PNDRDTASEI"/>
</dbReference>
<evidence type="ECO:0000256" key="5">
    <source>
        <dbReference type="ARBA" id="ARBA00022946"/>
    </source>
</evidence>
<evidence type="ECO:0000256" key="9">
    <source>
        <dbReference type="SAM" id="Phobius"/>
    </source>
</evidence>
<proteinExistence type="inferred from homology"/>
<dbReference type="EC" id="1.6.5.9" evidence="2"/>
<protein>
    <recommendedName>
        <fullName evidence="2">NADH:ubiquinone reductase (non-electrogenic)</fullName>
        <ecNumber evidence="2">1.6.5.9</ecNumber>
    </recommendedName>
</protein>
<evidence type="ECO:0000256" key="1">
    <source>
        <dbReference type="ARBA" id="ARBA00005272"/>
    </source>
</evidence>
<dbReference type="Gene3D" id="3.50.50.100">
    <property type="match status" value="1"/>
</dbReference>
<keyword evidence="3" id="KW-0285">Flavoprotein</keyword>
<dbReference type="PANTHER" id="PTHR43706">
    <property type="entry name" value="NADH DEHYDROGENASE"/>
    <property type="match status" value="1"/>
</dbReference>
<organism evidence="12 13">
    <name type="scientific">Arcticibacter pallidicorallinus</name>
    <dbReference type="NCBI Taxonomy" id="1259464"/>
    <lineage>
        <taxon>Bacteria</taxon>
        <taxon>Pseudomonadati</taxon>
        <taxon>Bacteroidota</taxon>
        <taxon>Sphingobacteriia</taxon>
        <taxon>Sphingobacteriales</taxon>
        <taxon>Sphingobacteriaceae</taxon>
        <taxon>Arcticibacter</taxon>
    </lineage>
</organism>
<keyword evidence="9" id="KW-0812">Transmembrane</keyword>
<dbReference type="OrthoDB" id="9781621at2"/>
<keyword evidence="6" id="KW-0560">Oxidoreductase</keyword>
<dbReference type="AlphaFoldDB" id="A0A2T0TVY1"/>
<evidence type="ECO:0000256" key="6">
    <source>
        <dbReference type="ARBA" id="ARBA00023002"/>
    </source>
</evidence>
<gene>
    <name evidence="12" type="ORF">B0I27_11036</name>
</gene>
<dbReference type="Proteomes" id="UP000238034">
    <property type="component" value="Unassembled WGS sequence"/>
</dbReference>
<evidence type="ECO:0000259" key="10">
    <source>
        <dbReference type="Pfam" id="PF07992"/>
    </source>
</evidence>
<evidence type="ECO:0000313" key="13">
    <source>
        <dbReference type="Proteomes" id="UP000238034"/>
    </source>
</evidence>
<feature type="domain" description="FAD/NAD(P)-binding" evidence="10">
    <location>
        <begin position="12"/>
        <end position="330"/>
    </location>
</feature>
<comment type="similarity">
    <text evidence="1">Belongs to the NADH dehydrogenase family.</text>
</comment>
<evidence type="ECO:0000256" key="4">
    <source>
        <dbReference type="ARBA" id="ARBA00022827"/>
    </source>
</evidence>
<dbReference type="InterPro" id="IPR023753">
    <property type="entry name" value="FAD/NAD-binding_dom"/>
</dbReference>
<feature type="domain" description="External alternative NADH-ubiquinone oxidoreductase-like C-terminal" evidence="11">
    <location>
        <begin position="354"/>
        <end position="407"/>
    </location>
</feature>
<dbReference type="SUPFAM" id="SSF51905">
    <property type="entry name" value="FAD/NAD(P)-binding domain"/>
    <property type="match status" value="1"/>
</dbReference>
<dbReference type="GO" id="GO:0050136">
    <property type="term" value="F:NADH dehydrogenase (quinone) (non-electrogenic) activity"/>
    <property type="evidence" value="ECO:0007669"/>
    <property type="project" value="UniProtKB-EC"/>
</dbReference>
<keyword evidence="7" id="KW-0520">NAD</keyword>
<dbReference type="InterPro" id="IPR054585">
    <property type="entry name" value="NDH2-like_C"/>
</dbReference>
<accession>A0A2T0TVY1</accession>
<dbReference type="EMBL" id="PVTH01000010">
    <property type="protein sequence ID" value="PRY49862.1"/>
    <property type="molecule type" value="Genomic_DNA"/>
</dbReference>
<keyword evidence="9" id="KW-1133">Transmembrane helix</keyword>